<dbReference type="InterPro" id="IPR052052">
    <property type="entry name" value="Polysaccharide_Lyase_9"/>
</dbReference>
<dbReference type="PANTHER" id="PTHR40088:SF2">
    <property type="entry name" value="SECRETED SUGAR HYDROLASE"/>
    <property type="match status" value="1"/>
</dbReference>
<organism evidence="5 6">
    <name type="scientific">Luteolibacter luteus</name>
    <dbReference type="NCBI Taxonomy" id="2728835"/>
    <lineage>
        <taxon>Bacteria</taxon>
        <taxon>Pseudomonadati</taxon>
        <taxon>Verrucomicrobiota</taxon>
        <taxon>Verrucomicrobiia</taxon>
        <taxon>Verrucomicrobiales</taxon>
        <taxon>Verrucomicrobiaceae</taxon>
        <taxon>Luteolibacter</taxon>
    </lineage>
</organism>
<dbReference type="InterPro" id="IPR012334">
    <property type="entry name" value="Pectin_lyas_fold"/>
</dbReference>
<dbReference type="Pfam" id="PF13229">
    <property type="entry name" value="Beta_helix"/>
    <property type="match status" value="1"/>
</dbReference>
<gene>
    <name evidence="5" type="ORF">HHL09_13470</name>
</gene>
<dbReference type="InterPro" id="IPR006626">
    <property type="entry name" value="PbH1"/>
</dbReference>
<dbReference type="InterPro" id="IPR011050">
    <property type="entry name" value="Pectin_lyase_fold/virulence"/>
</dbReference>
<accession>A0A858RJU7</accession>
<dbReference type="AlphaFoldDB" id="A0A858RJU7"/>
<dbReference type="Proteomes" id="UP000501812">
    <property type="component" value="Chromosome"/>
</dbReference>
<dbReference type="GO" id="GO:0005576">
    <property type="term" value="C:extracellular region"/>
    <property type="evidence" value="ECO:0007669"/>
    <property type="project" value="UniProtKB-SubCell"/>
</dbReference>
<dbReference type="SMART" id="SM00710">
    <property type="entry name" value="PbH1"/>
    <property type="match status" value="6"/>
</dbReference>
<feature type="domain" description="Right handed beta helix" evidence="4">
    <location>
        <begin position="162"/>
        <end position="359"/>
    </location>
</feature>
<evidence type="ECO:0000313" key="5">
    <source>
        <dbReference type="EMBL" id="QJE96748.1"/>
    </source>
</evidence>
<dbReference type="RefSeq" id="WP_169455149.1">
    <property type="nucleotide sequence ID" value="NZ_CP051774.1"/>
</dbReference>
<keyword evidence="2" id="KW-0964">Secreted</keyword>
<evidence type="ECO:0000256" key="1">
    <source>
        <dbReference type="ARBA" id="ARBA00004613"/>
    </source>
</evidence>
<name>A0A858RJU7_9BACT</name>
<dbReference type="InterPro" id="IPR039448">
    <property type="entry name" value="Beta_helix"/>
</dbReference>
<keyword evidence="6" id="KW-1185">Reference proteome</keyword>
<evidence type="ECO:0000256" key="2">
    <source>
        <dbReference type="ARBA" id="ARBA00022525"/>
    </source>
</evidence>
<dbReference type="SUPFAM" id="SSF51126">
    <property type="entry name" value="Pectin lyase-like"/>
    <property type="match status" value="1"/>
</dbReference>
<dbReference type="GO" id="GO:0016837">
    <property type="term" value="F:carbon-oxygen lyase activity, acting on polysaccharides"/>
    <property type="evidence" value="ECO:0007669"/>
    <property type="project" value="TreeGrafter"/>
</dbReference>
<protein>
    <submittedName>
        <fullName evidence="5">Right-handed parallel beta-helix repeat-containing protein</fullName>
    </submittedName>
</protein>
<reference evidence="5 6" key="1">
    <citation type="submission" date="2020-04" db="EMBL/GenBank/DDBJ databases">
        <title>Luteolibacter sp. G-1-1-1 isolated from soil.</title>
        <authorList>
            <person name="Dahal R.H."/>
        </authorList>
    </citation>
    <scope>NUCLEOTIDE SEQUENCE [LARGE SCALE GENOMIC DNA]</scope>
    <source>
        <strain evidence="5 6">G-1-1-1</strain>
    </source>
</reference>
<comment type="subcellular location">
    <subcellularLocation>
        <location evidence="1">Secreted</location>
    </subcellularLocation>
</comment>
<evidence type="ECO:0000256" key="3">
    <source>
        <dbReference type="ARBA" id="ARBA00022729"/>
    </source>
</evidence>
<evidence type="ECO:0000313" key="6">
    <source>
        <dbReference type="Proteomes" id="UP000501812"/>
    </source>
</evidence>
<evidence type="ECO:0000259" key="4">
    <source>
        <dbReference type="Pfam" id="PF13229"/>
    </source>
</evidence>
<sequence length="668" mass="70892">MSQDLLPCGLDARLPVPASKGMHVRRLPALGFLLCLLGAGGARAADFYISPAGSDANPGSLALPWKSFAYAVAQLKGGDTLNLRAGTYAERLILSGKTASVASPIVIRAYQGEAPVIDGTSLIVPSGGLIGLVTVQNCSHIHLEGLDIGNYKTIIANRIPVGIQIEGSGSGIKVSGCKVHHIWQSATSATSDGFGIAVYGTSATPIDGLVLENNEVFNLRTGQSESVVLNGNVTNFAVIGNHVHDCNNIGIDFIGYEESAPADFDRARNGICRGNLVHGIDSSFNPGYGGNFTTGGGERSAAGIYIDGGTNITVEGNRVYGCNFGIELASEHASGATDEIHLLNNLIHHNMGAGLIMGGYDANRGKTRLCEIRNNTLYLNDTLQTFGGQVAIQFYFEQNTFRNNIVWANPATRQMVVHYAEGGTASQRVFGQGNVFEDNIYFCQGAESEIQFGLNLTGEGPDAGNTAYTGLTAWRAAVGSDSRSSFHDPEFVVAAPAGSAQAGDFKLSASSFCRDRGEPSFVPPAGEEDYFGNSRLAGARVDVGFHELASGLNAWRAMYFGVADGSGTSGDDEDPDRDGVRNLIEYSQGMDPLHSDLQLAPSGVNEGEVFRFRYRKADASLSYQVQASDGTGPWTEVQAAEQTDGNGNYWRDLPYGPGKLFVRLSVSY</sequence>
<dbReference type="KEGG" id="luo:HHL09_13470"/>
<dbReference type="PANTHER" id="PTHR40088">
    <property type="entry name" value="PECTATE LYASE (EUROFUNG)"/>
    <property type="match status" value="1"/>
</dbReference>
<dbReference type="EMBL" id="CP051774">
    <property type="protein sequence ID" value="QJE96748.1"/>
    <property type="molecule type" value="Genomic_DNA"/>
</dbReference>
<proteinExistence type="predicted"/>
<keyword evidence="3" id="KW-0732">Signal</keyword>
<dbReference type="Gene3D" id="2.160.20.10">
    <property type="entry name" value="Single-stranded right-handed beta-helix, Pectin lyase-like"/>
    <property type="match status" value="1"/>
</dbReference>